<dbReference type="AlphaFoldDB" id="A0A844GWA2"/>
<accession>A0A844GWA2</accession>
<organism evidence="1 2">
    <name type="scientific">Cyanobacterium aponinum 0216</name>
    <dbReference type="NCBI Taxonomy" id="2676140"/>
    <lineage>
        <taxon>Bacteria</taxon>
        <taxon>Bacillati</taxon>
        <taxon>Cyanobacteriota</taxon>
        <taxon>Cyanophyceae</taxon>
        <taxon>Oscillatoriophycideae</taxon>
        <taxon>Chroococcales</taxon>
        <taxon>Geminocystaceae</taxon>
        <taxon>Cyanobacterium</taxon>
    </lineage>
</organism>
<protein>
    <submittedName>
        <fullName evidence="1">Uncharacterized protein</fullName>
    </submittedName>
</protein>
<name>A0A844GWA2_9CHRO</name>
<gene>
    <name evidence="1" type="ORF">GGC33_05040</name>
</gene>
<comment type="caution">
    <text evidence="1">The sequence shown here is derived from an EMBL/GenBank/DDBJ whole genome shotgun (WGS) entry which is preliminary data.</text>
</comment>
<dbReference type="Proteomes" id="UP000437131">
    <property type="component" value="Unassembled WGS sequence"/>
</dbReference>
<sequence>MASPTFTHTGVIRQGDVLIIPLKKLSVKDSVKLPNLTLAKGEFTVIKP</sequence>
<dbReference type="RefSeq" id="WP_155083195.1">
    <property type="nucleotide sequence ID" value="NZ_WMIA01000004.1"/>
</dbReference>
<evidence type="ECO:0000313" key="2">
    <source>
        <dbReference type="Proteomes" id="UP000437131"/>
    </source>
</evidence>
<evidence type="ECO:0000313" key="1">
    <source>
        <dbReference type="EMBL" id="MTF38286.1"/>
    </source>
</evidence>
<dbReference type="EMBL" id="WMIA01000004">
    <property type="protein sequence ID" value="MTF38286.1"/>
    <property type="molecule type" value="Genomic_DNA"/>
</dbReference>
<proteinExistence type="predicted"/>
<reference evidence="1 2" key="1">
    <citation type="submission" date="2019-11" db="EMBL/GenBank/DDBJ databases">
        <title>Isolation of a new High Light Tolerant Cyanobacteria.</title>
        <authorList>
            <person name="Dobson Z."/>
            <person name="Vaughn N."/>
            <person name="Vaughn M."/>
            <person name="Fromme P."/>
            <person name="Mazor Y."/>
        </authorList>
    </citation>
    <scope>NUCLEOTIDE SEQUENCE [LARGE SCALE GENOMIC DNA]</scope>
    <source>
        <strain evidence="1 2">0216</strain>
    </source>
</reference>